<proteinExistence type="predicted"/>
<protein>
    <submittedName>
        <fullName evidence="2">Uncharacterized protein</fullName>
    </submittedName>
</protein>
<feature type="region of interest" description="Disordered" evidence="1">
    <location>
        <begin position="1"/>
        <end position="64"/>
    </location>
</feature>
<feature type="region of interest" description="Disordered" evidence="1">
    <location>
        <begin position="91"/>
        <end position="128"/>
    </location>
</feature>
<feature type="compositionally biased region" description="Basic and acidic residues" evidence="1">
    <location>
        <begin position="51"/>
        <end position="64"/>
    </location>
</feature>
<name>A0AAP0EDS0_9MAGN</name>
<gene>
    <name evidence="2" type="ORF">Scep_028049</name>
</gene>
<reference evidence="2 3" key="1">
    <citation type="submission" date="2024-01" db="EMBL/GenBank/DDBJ databases">
        <title>Genome assemblies of Stephania.</title>
        <authorList>
            <person name="Yang L."/>
        </authorList>
    </citation>
    <scope>NUCLEOTIDE SEQUENCE [LARGE SCALE GENOMIC DNA]</scope>
    <source>
        <strain evidence="2">JXDWG</strain>
        <tissue evidence="2">Leaf</tissue>
    </source>
</reference>
<evidence type="ECO:0000313" key="3">
    <source>
        <dbReference type="Proteomes" id="UP001419268"/>
    </source>
</evidence>
<organism evidence="2 3">
    <name type="scientific">Stephania cephalantha</name>
    <dbReference type="NCBI Taxonomy" id="152367"/>
    <lineage>
        <taxon>Eukaryota</taxon>
        <taxon>Viridiplantae</taxon>
        <taxon>Streptophyta</taxon>
        <taxon>Embryophyta</taxon>
        <taxon>Tracheophyta</taxon>
        <taxon>Spermatophyta</taxon>
        <taxon>Magnoliopsida</taxon>
        <taxon>Ranunculales</taxon>
        <taxon>Menispermaceae</taxon>
        <taxon>Menispermoideae</taxon>
        <taxon>Cissampelideae</taxon>
        <taxon>Stephania</taxon>
    </lineage>
</organism>
<evidence type="ECO:0000256" key="1">
    <source>
        <dbReference type="SAM" id="MobiDB-lite"/>
    </source>
</evidence>
<evidence type="ECO:0000313" key="2">
    <source>
        <dbReference type="EMBL" id="KAK9088967.1"/>
    </source>
</evidence>
<keyword evidence="3" id="KW-1185">Reference proteome</keyword>
<dbReference type="Proteomes" id="UP001419268">
    <property type="component" value="Unassembled WGS sequence"/>
</dbReference>
<sequence>MERSAEQLLKNPPPPIPEDEDRVTKKVRNKEPESIFAPPTSPLPPPSFKDTMIKDGGDKNANKEWSDFSIENSDAKRVYLGSLGKELTAMQEDTKNADPNIFQDASDMEVHTEGKDRRGEENPTNVAA</sequence>
<dbReference type="EMBL" id="JBBNAG010000012">
    <property type="protein sequence ID" value="KAK9088967.1"/>
    <property type="molecule type" value="Genomic_DNA"/>
</dbReference>
<accession>A0AAP0EDS0</accession>
<dbReference type="AlphaFoldDB" id="A0AAP0EDS0"/>
<comment type="caution">
    <text evidence="2">The sequence shown here is derived from an EMBL/GenBank/DDBJ whole genome shotgun (WGS) entry which is preliminary data.</text>
</comment>
<feature type="compositionally biased region" description="Basic and acidic residues" evidence="1">
    <location>
        <begin position="108"/>
        <end position="121"/>
    </location>
</feature>